<dbReference type="EMBL" id="JBHUDJ010000015">
    <property type="protein sequence ID" value="MFD1589354.1"/>
    <property type="molecule type" value="Genomic_DNA"/>
</dbReference>
<dbReference type="Proteomes" id="UP001597119">
    <property type="component" value="Unassembled WGS sequence"/>
</dbReference>
<evidence type="ECO:0000313" key="3">
    <source>
        <dbReference type="Proteomes" id="UP001597119"/>
    </source>
</evidence>
<keyword evidence="2" id="KW-0012">Acyltransferase</keyword>
<dbReference type="RefSeq" id="WP_247381229.1">
    <property type="nucleotide sequence ID" value="NZ_JALLGV010000009.1"/>
</dbReference>
<dbReference type="EC" id="2.3.-.-" evidence="2"/>
<dbReference type="InterPro" id="IPR000182">
    <property type="entry name" value="GNAT_dom"/>
</dbReference>
<evidence type="ECO:0000313" key="2">
    <source>
        <dbReference type="EMBL" id="MFD1589354.1"/>
    </source>
</evidence>
<proteinExistence type="predicted"/>
<protein>
    <submittedName>
        <fullName evidence="2">GNAT family N-acetyltransferase</fullName>
        <ecNumber evidence="2">2.3.-.-</ecNumber>
    </submittedName>
</protein>
<dbReference type="AlphaFoldDB" id="A0ABD6CJ93"/>
<feature type="domain" description="N-acetyltransferase" evidence="1">
    <location>
        <begin position="1"/>
        <end position="103"/>
    </location>
</feature>
<dbReference type="CDD" id="cd04301">
    <property type="entry name" value="NAT_SF"/>
    <property type="match status" value="1"/>
</dbReference>
<dbReference type="SUPFAM" id="SSF55729">
    <property type="entry name" value="Acyl-CoA N-acyltransferases (Nat)"/>
    <property type="match status" value="1"/>
</dbReference>
<dbReference type="GO" id="GO:0016746">
    <property type="term" value="F:acyltransferase activity"/>
    <property type="evidence" value="ECO:0007669"/>
    <property type="project" value="UniProtKB-KW"/>
</dbReference>
<dbReference type="InterPro" id="IPR016181">
    <property type="entry name" value="Acyl_CoA_acyltransferase"/>
</dbReference>
<sequence length="125" mass="13279">MAVEDDRIGGHVLFSPARAENLGADVDPVGVAPIGVRPATQNEGVGSSLIQRGLEECRKVGVDAVVVLGDPGYYSRFGFERASEYGLGTEYDADEGFMVKPLYEGALDTGDGIVTYQPAVRQAEQ</sequence>
<reference evidence="2 3" key="1">
    <citation type="journal article" date="2019" name="Int. J. Syst. Evol. Microbiol.">
        <title>The Global Catalogue of Microorganisms (GCM) 10K type strain sequencing project: providing services to taxonomists for standard genome sequencing and annotation.</title>
        <authorList>
            <consortium name="The Broad Institute Genomics Platform"/>
            <consortium name="The Broad Institute Genome Sequencing Center for Infectious Disease"/>
            <person name="Wu L."/>
            <person name="Ma J."/>
        </authorList>
    </citation>
    <scope>NUCLEOTIDE SEQUENCE [LARGE SCALE GENOMIC DNA]</scope>
    <source>
        <strain evidence="2 3">CGMCC 1.12125</strain>
    </source>
</reference>
<evidence type="ECO:0000259" key="1">
    <source>
        <dbReference type="PROSITE" id="PS51186"/>
    </source>
</evidence>
<comment type="caution">
    <text evidence="2">The sequence shown here is derived from an EMBL/GenBank/DDBJ whole genome shotgun (WGS) entry which is preliminary data.</text>
</comment>
<keyword evidence="2" id="KW-0808">Transferase</keyword>
<dbReference type="Pfam" id="PF13527">
    <property type="entry name" value="Acetyltransf_9"/>
    <property type="match status" value="1"/>
</dbReference>
<dbReference type="PROSITE" id="PS51186">
    <property type="entry name" value="GNAT"/>
    <property type="match status" value="1"/>
</dbReference>
<name>A0ABD6CJ93_9EURY</name>
<gene>
    <name evidence="2" type="ORF">ACFR9U_20450</name>
</gene>
<organism evidence="2 3">
    <name type="scientific">Halorientalis brevis</name>
    <dbReference type="NCBI Taxonomy" id="1126241"/>
    <lineage>
        <taxon>Archaea</taxon>
        <taxon>Methanobacteriati</taxon>
        <taxon>Methanobacteriota</taxon>
        <taxon>Stenosarchaea group</taxon>
        <taxon>Halobacteria</taxon>
        <taxon>Halobacteriales</taxon>
        <taxon>Haloarculaceae</taxon>
        <taxon>Halorientalis</taxon>
    </lineage>
</organism>
<keyword evidence="3" id="KW-1185">Reference proteome</keyword>
<dbReference type="Gene3D" id="3.40.630.30">
    <property type="match status" value="1"/>
</dbReference>
<accession>A0ABD6CJ93</accession>